<gene>
    <name evidence="2" type="ORF">KTT_05770</name>
</gene>
<dbReference type="GO" id="GO:0016787">
    <property type="term" value="F:hydrolase activity"/>
    <property type="evidence" value="ECO:0007669"/>
    <property type="project" value="InterPro"/>
</dbReference>
<dbReference type="Pfam" id="PF00149">
    <property type="entry name" value="Metallophos"/>
    <property type="match status" value="1"/>
</dbReference>
<dbReference type="InterPro" id="IPR029052">
    <property type="entry name" value="Metallo-depent_PP-like"/>
</dbReference>
<comment type="caution">
    <text evidence="2">The sequence shown here is derived from an EMBL/GenBank/DDBJ whole genome shotgun (WGS) entry which is preliminary data.</text>
</comment>
<dbReference type="PANTHER" id="PTHR30337">
    <property type="entry name" value="COMPONENT OF ATP-DEPENDENT DSDNA EXONUCLEASE"/>
    <property type="match status" value="1"/>
</dbReference>
<dbReference type="InterPro" id="IPR050535">
    <property type="entry name" value="DNA_Repair-Maintenance_Comp"/>
</dbReference>
<dbReference type="EMBL" id="BIFR01000001">
    <property type="protein sequence ID" value="GCE10718.1"/>
    <property type="molecule type" value="Genomic_DNA"/>
</dbReference>
<feature type="domain" description="Calcineurin-like phosphoesterase" evidence="1">
    <location>
        <begin position="22"/>
        <end position="123"/>
    </location>
</feature>
<dbReference type="AlphaFoldDB" id="A0A401ZUU2"/>
<keyword evidence="3" id="KW-1185">Reference proteome</keyword>
<evidence type="ECO:0000313" key="3">
    <source>
        <dbReference type="Proteomes" id="UP000287352"/>
    </source>
</evidence>
<dbReference type="SUPFAM" id="SSF56300">
    <property type="entry name" value="Metallo-dependent phosphatases"/>
    <property type="match status" value="1"/>
</dbReference>
<name>A0A401ZUU2_9CHLR</name>
<dbReference type="Proteomes" id="UP000287352">
    <property type="component" value="Unassembled WGS sequence"/>
</dbReference>
<protein>
    <submittedName>
        <fullName evidence="2">Nuclease</fullName>
    </submittedName>
</protein>
<proteinExistence type="predicted"/>
<sequence length="427" mass="47419">MNKDLETDLASRQGERQEGVITLVLTADNHLGCAGFGQHPRKREERQQRLRQAFQQATNFAIMQGVDLFIQAGDLFDTATPDERDRSFVAERLAQLKQAGIHTLALGGVHDTPAPLVGETAPAPQMSYAQLGALHYFPPVPAQESAELEPVMIDVRGTRVGFCGRGVLPGQQGDPLLPLRVSSEIERADLALLLLHAPIEGLTSESSLLDSRAVVSQSSIARQEIFRYVLAGYTHSYQQLQLGQTDVIVAGATQQVDFQPQSSEPGFVFLGLTAEGIRWCTHVRVESLTLNSLLIQTRELWSAATTSTPTELILERMRPFCHSDAMLQIRLEGELTRSDYHRLDLNQIRRYGEEHCFALAIDDSALSLLPEQDASSVETGERFSPREELIALAEEWIAATSDVQEKQALTHTKEELLLAMDEMKRKR</sequence>
<reference evidence="3" key="1">
    <citation type="submission" date="2018-12" db="EMBL/GenBank/DDBJ databases">
        <title>Tengunoibacter tsumagoiensis gen. nov., sp. nov., Dictyobacter kobayashii sp. nov., D. alpinus sp. nov., and D. joshuensis sp. nov. and description of Dictyobacteraceae fam. nov. within the order Ktedonobacterales isolated from Tengu-no-mugimeshi.</title>
        <authorList>
            <person name="Wang C.M."/>
            <person name="Zheng Y."/>
            <person name="Sakai Y."/>
            <person name="Toyoda A."/>
            <person name="Minakuchi Y."/>
            <person name="Abe K."/>
            <person name="Yokota A."/>
            <person name="Yabe S."/>
        </authorList>
    </citation>
    <scope>NUCLEOTIDE SEQUENCE [LARGE SCALE GENOMIC DNA]</scope>
    <source>
        <strain evidence="3">Uno3</strain>
    </source>
</reference>
<evidence type="ECO:0000313" key="2">
    <source>
        <dbReference type="EMBL" id="GCE10718.1"/>
    </source>
</evidence>
<accession>A0A401ZUU2</accession>
<evidence type="ECO:0000259" key="1">
    <source>
        <dbReference type="Pfam" id="PF00149"/>
    </source>
</evidence>
<dbReference type="Gene3D" id="3.60.21.10">
    <property type="match status" value="1"/>
</dbReference>
<organism evidence="2 3">
    <name type="scientific">Tengunoibacter tsumagoiensis</name>
    <dbReference type="NCBI Taxonomy" id="2014871"/>
    <lineage>
        <taxon>Bacteria</taxon>
        <taxon>Bacillati</taxon>
        <taxon>Chloroflexota</taxon>
        <taxon>Ktedonobacteria</taxon>
        <taxon>Ktedonobacterales</taxon>
        <taxon>Dictyobacteraceae</taxon>
        <taxon>Tengunoibacter</taxon>
    </lineage>
</organism>
<dbReference type="InterPro" id="IPR004843">
    <property type="entry name" value="Calcineurin-like_PHP"/>
</dbReference>
<dbReference type="PANTHER" id="PTHR30337:SF0">
    <property type="entry name" value="NUCLEASE SBCCD SUBUNIT D"/>
    <property type="match status" value="1"/>
</dbReference>